<proteinExistence type="predicted"/>
<evidence type="ECO:0000313" key="1">
    <source>
        <dbReference type="EMBL" id="KAK7382492.1"/>
    </source>
</evidence>
<evidence type="ECO:0000313" key="2">
    <source>
        <dbReference type="Proteomes" id="UP001374584"/>
    </source>
</evidence>
<dbReference type="Proteomes" id="UP001374584">
    <property type="component" value="Unassembled WGS sequence"/>
</dbReference>
<protein>
    <submittedName>
        <fullName evidence="1">Uncharacterized protein</fullName>
    </submittedName>
</protein>
<gene>
    <name evidence="1" type="ORF">VNO80_01345</name>
</gene>
<dbReference type="EMBL" id="JAYMYR010000001">
    <property type="protein sequence ID" value="KAK7382492.1"/>
    <property type="molecule type" value="Genomic_DNA"/>
</dbReference>
<comment type="caution">
    <text evidence="1">The sequence shown here is derived from an EMBL/GenBank/DDBJ whole genome shotgun (WGS) entry which is preliminary data.</text>
</comment>
<sequence>MLCKGANLREIDFVVLGTCLRGVQNPSGIAVLVSRFTLLTLVSKACAGVRGGYEALLGGGRTRDCAFLEVQEW</sequence>
<organism evidence="1 2">
    <name type="scientific">Phaseolus coccineus</name>
    <name type="common">Scarlet runner bean</name>
    <name type="synonym">Phaseolus multiflorus</name>
    <dbReference type="NCBI Taxonomy" id="3886"/>
    <lineage>
        <taxon>Eukaryota</taxon>
        <taxon>Viridiplantae</taxon>
        <taxon>Streptophyta</taxon>
        <taxon>Embryophyta</taxon>
        <taxon>Tracheophyta</taxon>
        <taxon>Spermatophyta</taxon>
        <taxon>Magnoliopsida</taxon>
        <taxon>eudicotyledons</taxon>
        <taxon>Gunneridae</taxon>
        <taxon>Pentapetalae</taxon>
        <taxon>rosids</taxon>
        <taxon>fabids</taxon>
        <taxon>Fabales</taxon>
        <taxon>Fabaceae</taxon>
        <taxon>Papilionoideae</taxon>
        <taxon>50 kb inversion clade</taxon>
        <taxon>NPAAA clade</taxon>
        <taxon>indigoferoid/millettioid clade</taxon>
        <taxon>Phaseoleae</taxon>
        <taxon>Phaseolus</taxon>
    </lineage>
</organism>
<accession>A0AAN9RSQ6</accession>
<dbReference type="AlphaFoldDB" id="A0AAN9RSQ6"/>
<name>A0AAN9RSQ6_PHACN</name>
<reference evidence="1 2" key="1">
    <citation type="submission" date="2024-01" db="EMBL/GenBank/DDBJ databases">
        <title>The genomes of 5 underutilized Papilionoideae crops provide insights into root nodulation and disease resistanc.</title>
        <authorList>
            <person name="Jiang F."/>
        </authorList>
    </citation>
    <scope>NUCLEOTIDE SEQUENCE [LARGE SCALE GENOMIC DNA]</scope>
    <source>
        <strain evidence="1">JINMINGXINNONG_FW02</strain>
        <tissue evidence="1">Leaves</tissue>
    </source>
</reference>
<keyword evidence="2" id="KW-1185">Reference proteome</keyword>